<gene>
    <name evidence="3" type="ORF">DX116_03910</name>
</gene>
<dbReference type="PRINTS" id="PR00412">
    <property type="entry name" value="EPOXHYDRLASE"/>
</dbReference>
<evidence type="ECO:0000259" key="2">
    <source>
        <dbReference type="Pfam" id="PF00561"/>
    </source>
</evidence>
<protein>
    <submittedName>
        <fullName evidence="3">Alpha/beta hydrolase</fullName>
    </submittedName>
</protein>
<dbReference type="Proteomes" id="UP000265581">
    <property type="component" value="Unassembled WGS sequence"/>
</dbReference>
<organism evidence="3 4">
    <name type="scientific">Aeromicrobium endophyticum</name>
    <dbReference type="NCBI Taxonomy" id="2292704"/>
    <lineage>
        <taxon>Bacteria</taxon>
        <taxon>Bacillati</taxon>
        <taxon>Actinomycetota</taxon>
        <taxon>Actinomycetes</taxon>
        <taxon>Propionibacteriales</taxon>
        <taxon>Nocardioidaceae</taxon>
        <taxon>Aeromicrobium</taxon>
    </lineage>
</organism>
<dbReference type="PANTHER" id="PTHR43798:SF31">
    <property type="entry name" value="AB HYDROLASE SUPERFAMILY PROTEIN YCLE"/>
    <property type="match status" value="1"/>
</dbReference>
<feature type="domain" description="AB hydrolase-1" evidence="2">
    <location>
        <begin position="19"/>
        <end position="138"/>
    </location>
</feature>
<reference evidence="3 4" key="1">
    <citation type="submission" date="2018-08" db="EMBL/GenBank/DDBJ databases">
        <title>Aeromicrobium sp. M2KJ-4, whole genome shotgun sequence.</title>
        <authorList>
            <person name="Tuo L."/>
        </authorList>
    </citation>
    <scope>NUCLEOTIDE SEQUENCE [LARGE SCALE GENOMIC DNA]</scope>
    <source>
        <strain evidence="3 4">M2KJ-4</strain>
    </source>
</reference>
<proteinExistence type="predicted"/>
<dbReference type="EMBL" id="QUBR01000001">
    <property type="protein sequence ID" value="REK72756.1"/>
    <property type="molecule type" value="Genomic_DNA"/>
</dbReference>
<dbReference type="InterPro" id="IPR000073">
    <property type="entry name" value="AB_hydrolase_1"/>
</dbReference>
<accession>A0A371PB24</accession>
<evidence type="ECO:0000313" key="3">
    <source>
        <dbReference type="EMBL" id="REK72756.1"/>
    </source>
</evidence>
<dbReference type="InterPro" id="IPR050266">
    <property type="entry name" value="AB_hydrolase_sf"/>
</dbReference>
<dbReference type="RefSeq" id="WP_119702869.1">
    <property type="nucleotide sequence ID" value="NZ_JBHSOI010000001.1"/>
</dbReference>
<dbReference type="AlphaFoldDB" id="A0A371PB24"/>
<evidence type="ECO:0000256" key="1">
    <source>
        <dbReference type="ARBA" id="ARBA00022801"/>
    </source>
</evidence>
<comment type="caution">
    <text evidence="3">The sequence shown here is derived from an EMBL/GenBank/DDBJ whole genome shotgun (WGS) entry which is preliminary data.</text>
</comment>
<dbReference type="InterPro" id="IPR000639">
    <property type="entry name" value="Epox_hydrolase-like"/>
</dbReference>
<evidence type="ECO:0000313" key="4">
    <source>
        <dbReference type="Proteomes" id="UP000265581"/>
    </source>
</evidence>
<keyword evidence="4" id="KW-1185">Reference proteome</keyword>
<dbReference type="GO" id="GO:0016787">
    <property type="term" value="F:hydrolase activity"/>
    <property type="evidence" value="ECO:0007669"/>
    <property type="project" value="UniProtKB-KW"/>
</dbReference>
<dbReference type="PANTHER" id="PTHR43798">
    <property type="entry name" value="MONOACYLGLYCEROL LIPASE"/>
    <property type="match status" value="1"/>
</dbReference>
<dbReference type="OrthoDB" id="2987348at2"/>
<sequence length="271" mass="28172">MLVSVPGARVNVEVSGDGPPVLLLHGWPHTSFVWHEVAAGLADQFTVLAPDMRGIGASEPTDGGRDAATLAGDVIGVLDALGLPHAGVVAIDAGVAPAFLAALTHPERVSRLVLMEGLLPGVSGAEEFLGNGPPWWFGFHSVPELAETVLEGREAEYLAYFLTGPSIRRDIGADARDAFTQAYTGRAALRAGFELYRAGSANAQAVSAALRTSRLTMPTLAVSGGVVGAAIGAQLTTVADDLHQASVDDCGHIIPLEQPAALVDILRRFML</sequence>
<dbReference type="GO" id="GO:0016020">
    <property type="term" value="C:membrane"/>
    <property type="evidence" value="ECO:0007669"/>
    <property type="project" value="TreeGrafter"/>
</dbReference>
<dbReference type="PRINTS" id="PR00111">
    <property type="entry name" value="ABHYDROLASE"/>
</dbReference>
<dbReference type="SUPFAM" id="SSF53474">
    <property type="entry name" value="alpha/beta-Hydrolases"/>
    <property type="match status" value="1"/>
</dbReference>
<dbReference type="Gene3D" id="3.40.50.1820">
    <property type="entry name" value="alpha/beta hydrolase"/>
    <property type="match status" value="1"/>
</dbReference>
<dbReference type="Pfam" id="PF00561">
    <property type="entry name" value="Abhydrolase_1"/>
    <property type="match status" value="1"/>
</dbReference>
<keyword evidence="1 3" id="KW-0378">Hydrolase</keyword>
<dbReference type="InterPro" id="IPR029058">
    <property type="entry name" value="AB_hydrolase_fold"/>
</dbReference>
<name>A0A371PB24_9ACTN</name>